<dbReference type="PROSITE" id="PS51371">
    <property type="entry name" value="CBS"/>
    <property type="match status" value="2"/>
</dbReference>
<dbReference type="PANTHER" id="PTHR43080:SF2">
    <property type="entry name" value="CBS DOMAIN-CONTAINING PROTEIN"/>
    <property type="match status" value="1"/>
</dbReference>
<dbReference type="PANTHER" id="PTHR43080">
    <property type="entry name" value="CBS DOMAIN-CONTAINING PROTEIN CBSX3, MITOCHONDRIAL"/>
    <property type="match status" value="1"/>
</dbReference>
<name>A0A1G7ZWH5_9PSEU</name>
<evidence type="ECO:0000313" key="4">
    <source>
        <dbReference type="EMBL" id="SDH13012.1"/>
    </source>
</evidence>
<dbReference type="OrthoDB" id="9807125at2"/>
<keyword evidence="5" id="KW-1185">Reference proteome</keyword>
<dbReference type="Pfam" id="PF00571">
    <property type="entry name" value="CBS"/>
    <property type="match status" value="2"/>
</dbReference>
<organism evidence="4 5">
    <name type="scientific">Lentzea fradiae</name>
    <dbReference type="NCBI Taxonomy" id="200378"/>
    <lineage>
        <taxon>Bacteria</taxon>
        <taxon>Bacillati</taxon>
        <taxon>Actinomycetota</taxon>
        <taxon>Actinomycetes</taxon>
        <taxon>Pseudonocardiales</taxon>
        <taxon>Pseudonocardiaceae</taxon>
        <taxon>Lentzea</taxon>
    </lineage>
</organism>
<protein>
    <submittedName>
        <fullName evidence="4">CBS domain-containing protein</fullName>
    </submittedName>
</protein>
<proteinExistence type="predicted"/>
<gene>
    <name evidence="4" type="ORF">SAMN05216553_116133</name>
</gene>
<dbReference type="Gene3D" id="3.10.580.10">
    <property type="entry name" value="CBS-domain"/>
    <property type="match status" value="1"/>
</dbReference>
<dbReference type="InterPro" id="IPR000644">
    <property type="entry name" value="CBS_dom"/>
</dbReference>
<dbReference type="STRING" id="200378.SAMN05216553_116133"/>
<dbReference type="EMBL" id="FNCC01000016">
    <property type="protein sequence ID" value="SDH13012.1"/>
    <property type="molecule type" value="Genomic_DNA"/>
</dbReference>
<dbReference type="Proteomes" id="UP000199623">
    <property type="component" value="Unassembled WGS sequence"/>
</dbReference>
<feature type="domain" description="CBS" evidence="3">
    <location>
        <begin position="75"/>
        <end position="131"/>
    </location>
</feature>
<accession>A0A1G7ZWH5</accession>
<dbReference type="RefSeq" id="WP_090056598.1">
    <property type="nucleotide sequence ID" value="NZ_FNCC01000016.1"/>
</dbReference>
<dbReference type="InterPro" id="IPR044725">
    <property type="entry name" value="CBSX3_CBS_dom"/>
</dbReference>
<dbReference type="CDD" id="cd04623">
    <property type="entry name" value="CBS_pair_bac_euk"/>
    <property type="match status" value="1"/>
</dbReference>
<sequence>MRIADVLRTKGSAVATIDQDLPVSELLRALAEHNVGAIVVVDPSGVVGIVSERDIVRRLHETGAELLSSPISSIMTVDVHTCSPTDTVDDLTVVMTERRFRHVPVVSDGQLVGIVSIGDVVKSRIGQLEQSQDQLQAYIAQG</sequence>
<keyword evidence="1 2" id="KW-0129">CBS domain</keyword>
<feature type="domain" description="CBS" evidence="3">
    <location>
        <begin position="8"/>
        <end position="65"/>
    </location>
</feature>
<dbReference type="InterPro" id="IPR046342">
    <property type="entry name" value="CBS_dom_sf"/>
</dbReference>
<reference evidence="5" key="1">
    <citation type="submission" date="2016-10" db="EMBL/GenBank/DDBJ databases">
        <authorList>
            <person name="Varghese N."/>
            <person name="Submissions S."/>
        </authorList>
    </citation>
    <scope>NUCLEOTIDE SEQUENCE [LARGE SCALE GENOMIC DNA]</scope>
    <source>
        <strain evidence="5">CGMCC 4.3506</strain>
    </source>
</reference>
<evidence type="ECO:0000256" key="2">
    <source>
        <dbReference type="PROSITE-ProRule" id="PRU00703"/>
    </source>
</evidence>
<evidence type="ECO:0000256" key="1">
    <source>
        <dbReference type="ARBA" id="ARBA00023122"/>
    </source>
</evidence>
<dbReference type="SUPFAM" id="SSF54631">
    <property type="entry name" value="CBS-domain pair"/>
    <property type="match status" value="1"/>
</dbReference>
<evidence type="ECO:0000259" key="3">
    <source>
        <dbReference type="PROSITE" id="PS51371"/>
    </source>
</evidence>
<dbReference type="SMART" id="SM00116">
    <property type="entry name" value="CBS"/>
    <property type="match status" value="2"/>
</dbReference>
<evidence type="ECO:0000313" key="5">
    <source>
        <dbReference type="Proteomes" id="UP000199623"/>
    </source>
</evidence>
<dbReference type="AlphaFoldDB" id="A0A1G7ZWH5"/>
<dbReference type="InterPro" id="IPR051257">
    <property type="entry name" value="Diverse_CBS-Domain"/>
</dbReference>